<evidence type="ECO:0000313" key="2">
    <source>
        <dbReference type="Proteomes" id="UP001207654"/>
    </source>
</evidence>
<sequence>MSTYEDLIEQAAQAGVQLNIRDESQRGSEQPDKPLRHQSPAEIIFHTPIIALAILIVSFSEKVFHTGELSRWTANVLAQLCYGSTKTASALEWSIILHARCAEALVFLENASLATVSTTDKRITISSTGREFIRERLKSTEDIGQLLRALLRAHSFVQARGFTLL</sequence>
<reference evidence="1 2" key="1">
    <citation type="submission" date="2022-11" db="EMBL/GenBank/DDBJ databases">
        <title>Minimal conservation of predation-associated metabolite biosynthetic gene clusters underscores biosynthetic potential of Myxococcota including descriptions for ten novel species: Archangium lansinium sp. nov., Myxococcus landrumus sp. nov., Nannocystis bai.</title>
        <authorList>
            <person name="Ahearne A."/>
            <person name="Stevens C."/>
            <person name="Phillips K."/>
        </authorList>
    </citation>
    <scope>NUCLEOTIDE SEQUENCE [LARGE SCALE GENOMIC DNA]</scope>
    <source>
        <strain evidence="1 2">MIWBW</strain>
    </source>
</reference>
<gene>
    <name evidence="1" type="ORF">OV287_32705</name>
</gene>
<organism evidence="1 2">
    <name type="scientific">Archangium lansingense</name>
    <dbReference type="NCBI Taxonomy" id="2995310"/>
    <lineage>
        <taxon>Bacteria</taxon>
        <taxon>Pseudomonadati</taxon>
        <taxon>Myxococcota</taxon>
        <taxon>Myxococcia</taxon>
        <taxon>Myxococcales</taxon>
        <taxon>Cystobacterineae</taxon>
        <taxon>Archangiaceae</taxon>
        <taxon>Archangium</taxon>
    </lineage>
</organism>
<accession>A0ABT4AC35</accession>
<comment type="caution">
    <text evidence="1">The sequence shown here is derived from an EMBL/GenBank/DDBJ whole genome shotgun (WGS) entry which is preliminary data.</text>
</comment>
<name>A0ABT4AC35_9BACT</name>
<keyword evidence="2" id="KW-1185">Reference proteome</keyword>
<proteinExistence type="predicted"/>
<dbReference type="Proteomes" id="UP001207654">
    <property type="component" value="Unassembled WGS sequence"/>
</dbReference>
<evidence type="ECO:0000313" key="1">
    <source>
        <dbReference type="EMBL" id="MCY1079232.1"/>
    </source>
</evidence>
<dbReference type="EMBL" id="JAPNKA010000001">
    <property type="protein sequence ID" value="MCY1079232.1"/>
    <property type="molecule type" value="Genomic_DNA"/>
</dbReference>
<protein>
    <submittedName>
        <fullName evidence="1">Uncharacterized protein</fullName>
    </submittedName>
</protein>
<dbReference type="RefSeq" id="WP_267537965.1">
    <property type="nucleotide sequence ID" value="NZ_JAPNKA010000001.1"/>
</dbReference>